<evidence type="ECO:0000313" key="2">
    <source>
        <dbReference type="EMBL" id="KAK6765032.1"/>
    </source>
</evidence>
<dbReference type="EMBL" id="JAVFWL010000006">
    <property type="protein sequence ID" value="KAK6765032.1"/>
    <property type="molecule type" value="Genomic_DNA"/>
</dbReference>
<dbReference type="Proteomes" id="UP001303046">
    <property type="component" value="Unassembled WGS sequence"/>
</dbReference>
<organism evidence="2 3">
    <name type="scientific">Necator americanus</name>
    <name type="common">Human hookworm</name>
    <dbReference type="NCBI Taxonomy" id="51031"/>
    <lineage>
        <taxon>Eukaryota</taxon>
        <taxon>Metazoa</taxon>
        <taxon>Ecdysozoa</taxon>
        <taxon>Nematoda</taxon>
        <taxon>Chromadorea</taxon>
        <taxon>Rhabditida</taxon>
        <taxon>Rhabditina</taxon>
        <taxon>Rhabditomorpha</taxon>
        <taxon>Strongyloidea</taxon>
        <taxon>Ancylostomatidae</taxon>
        <taxon>Bunostominae</taxon>
        <taxon>Necator</taxon>
    </lineage>
</organism>
<sequence length="80" mass="9124">MDQRPTNQRDSSRSQRTAVLSVINACDLVMSFAQELTIKVTYLEAAAAVERIERKDELKPIRQSPHELPVPVADCHQHRK</sequence>
<proteinExistence type="predicted"/>
<comment type="caution">
    <text evidence="2">The sequence shown here is derived from an EMBL/GenBank/DDBJ whole genome shotgun (WGS) entry which is preliminary data.</text>
</comment>
<reference evidence="2 3" key="1">
    <citation type="submission" date="2023-08" db="EMBL/GenBank/DDBJ databases">
        <title>A Necator americanus chromosomal reference genome.</title>
        <authorList>
            <person name="Ilik V."/>
            <person name="Petrzelkova K.J."/>
            <person name="Pardy F."/>
            <person name="Fuh T."/>
            <person name="Niatou-Singa F.S."/>
            <person name="Gouil Q."/>
            <person name="Baker L."/>
            <person name="Ritchie M.E."/>
            <person name="Jex A.R."/>
            <person name="Gazzola D."/>
            <person name="Li H."/>
            <person name="Toshio Fujiwara R."/>
            <person name="Zhan B."/>
            <person name="Aroian R.V."/>
            <person name="Pafco B."/>
            <person name="Schwarz E.M."/>
        </authorList>
    </citation>
    <scope>NUCLEOTIDE SEQUENCE [LARGE SCALE GENOMIC DNA]</scope>
    <source>
        <strain evidence="2 3">Aroian</strain>
        <tissue evidence="2">Whole animal</tissue>
    </source>
</reference>
<feature type="region of interest" description="Disordered" evidence="1">
    <location>
        <begin position="60"/>
        <end position="80"/>
    </location>
</feature>
<accession>A0ABR1EQW4</accession>
<evidence type="ECO:0000313" key="3">
    <source>
        <dbReference type="Proteomes" id="UP001303046"/>
    </source>
</evidence>
<gene>
    <name evidence="2" type="primary">Necator_chrX.g25266</name>
    <name evidence="2" type="ORF">RB195_025100</name>
</gene>
<protein>
    <submittedName>
        <fullName evidence="2">Uncharacterized protein</fullName>
    </submittedName>
</protein>
<evidence type="ECO:0000256" key="1">
    <source>
        <dbReference type="SAM" id="MobiDB-lite"/>
    </source>
</evidence>
<keyword evidence="3" id="KW-1185">Reference proteome</keyword>
<name>A0ABR1EQW4_NECAM</name>